<feature type="region of interest" description="Disordered" evidence="6">
    <location>
        <begin position="1596"/>
        <end position="1626"/>
    </location>
</feature>
<feature type="region of interest" description="Disordered" evidence="6">
    <location>
        <begin position="44"/>
        <end position="206"/>
    </location>
</feature>
<feature type="compositionally biased region" description="Low complexity" evidence="6">
    <location>
        <begin position="188"/>
        <end position="205"/>
    </location>
</feature>
<accession>A0AAE5T2S7</accession>
<feature type="domain" description="Gram-positive cocci surface proteins LPxTG" evidence="7">
    <location>
        <begin position="1796"/>
        <end position="1831"/>
    </location>
</feature>
<dbReference type="InterPro" id="IPR005877">
    <property type="entry name" value="YSIRK_signal_dom"/>
</dbReference>
<dbReference type="InterPro" id="IPR019931">
    <property type="entry name" value="LPXTG_anchor"/>
</dbReference>
<dbReference type="PROSITE" id="PS01054">
    <property type="entry name" value="TRANSALDOLASE_1"/>
    <property type="match status" value="1"/>
</dbReference>
<feature type="compositionally biased region" description="Polar residues" evidence="6">
    <location>
        <begin position="166"/>
        <end position="187"/>
    </location>
</feature>
<evidence type="ECO:0000259" key="7">
    <source>
        <dbReference type="PROSITE" id="PS50847"/>
    </source>
</evidence>
<evidence type="ECO:0000256" key="2">
    <source>
        <dbReference type="ARBA" id="ARBA00022512"/>
    </source>
</evidence>
<comment type="subcellular location">
    <subcellularLocation>
        <location evidence="1">Secreted</location>
        <location evidence="1">Cell wall</location>
        <topology evidence="1">Peptidoglycan-anchor</topology>
    </subcellularLocation>
</comment>
<dbReference type="Gene3D" id="2.60.40.10">
    <property type="entry name" value="Immunoglobulins"/>
    <property type="match status" value="10"/>
</dbReference>
<keyword evidence="2" id="KW-0134">Cell wall</keyword>
<feature type="compositionally biased region" description="Polar residues" evidence="6">
    <location>
        <begin position="934"/>
        <end position="954"/>
    </location>
</feature>
<dbReference type="Proteomes" id="UP000242704">
    <property type="component" value="Unassembled WGS sequence"/>
</dbReference>
<dbReference type="RefSeq" id="WP_107360481.1">
    <property type="nucleotide sequence ID" value="NZ_PZBZ01000006.1"/>
</dbReference>
<dbReference type="EMBL" id="PZBZ01000006">
    <property type="protein sequence ID" value="PTG16725.1"/>
    <property type="molecule type" value="Genomic_DNA"/>
</dbReference>
<evidence type="ECO:0000256" key="5">
    <source>
        <dbReference type="ARBA" id="ARBA00023088"/>
    </source>
</evidence>
<dbReference type="InterPro" id="IPR059115">
    <property type="entry name" value="Rib"/>
</dbReference>
<dbReference type="Pfam" id="PF00746">
    <property type="entry name" value="Gram_pos_anchor"/>
    <property type="match status" value="1"/>
</dbReference>
<dbReference type="Pfam" id="PF17936">
    <property type="entry name" value="Big_6"/>
    <property type="match status" value="10"/>
</dbReference>
<dbReference type="GO" id="GO:0005975">
    <property type="term" value="P:carbohydrate metabolic process"/>
    <property type="evidence" value="ECO:0007669"/>
    <property type="project" value="InterPro"/>
</dbReference>
<dbReference type="InterPro" id="IPR018225">
    <property type="entry name" value="Transaldolase_AS"/>
</dbReference>
<feature type="compositionally biased region" description="Polar residues" evidence="6">
    <location>
        <begin position="1600"/>
        <end position="1612"/>
    </location>
</feature>
<dbReference type="Pfam" id="PF04650">
    <property type="entry name" value="YSIRK_signal"/>
    <property type="match status" value="1"/>
</dbReference>
<name>A0AAE5T2S7_STACR</name>
<protein>
    <recommendedName>
        <fullName evidence="7">Gram-positive cocci surface proteins LPxTG domain-containing protein</fullName>
    </recommendedName>
</protein>
<feature type="region of interest" description="Disordered" evidence="6">
    <location>
        <begin position="920"/>
        <end position="954"/>
    </location>
</feature>
<feature type="region of interest" description="Disordered" evidence="6">
    <location>
        <begin position="1782"/>
        <end position="1804"/>
    </location>
</feature>
<keyword evidence="5" id="KW-0572">Peptidoglycan-anchor</keyword>
<dbReference type="InterPro" id="IPR041498">
    <property type="entry name" value="Big_6"/>
</dbReference>
<evidence type="ECO:0000256" key="3">
    <source>
        <dbReference type="ARBA" id="ARBA00022525"/>
    </source>
</evidence>
<feature type="compositionally biased region" description="Low complexity" evidence="6">
    <location>
        <begin position="1709"/>
        <end position="1719"/>
    </location>
</feature>
<keyword evidence="3" id="KW-0964">Secreted</keyword>
<feature type="compositionally biased region" description="Polar residues" evidence="6">
    <location>
        <begin position="1681"/>
        <end position="1695"/>
    </location>
</feature>
<feature type="compositionally biased region" description="Low complexity" evidence="6">
    <location>
        <begin position="124"/>
        <end position="162"/>
    </location>
</feature>
<dbReference type="PROSITE" id="PS50847">
    <property type="entry name" value="GRAM_POS_ANCHORING"/>
    <property type="match status" value="1"/>
</dbReference>
<reference evidence="8 9" key="1">
    <citation type="journal article" date="2016" name="Front. Microbiol.">
        <title>Comprehensive Phylogenetic Analysis of Bovine Non-aureus Staphylococci Species Based on Whole-Genome Sequencing.</title>
        <authorList>
            <person name="Naushad S."/>
            <person name="Barkema H.W."/>
            <person name="Luby C."/>
            <person name="Condas L.A."/>
            <person name="Nobrega D.B."/>
            <person name="Carson D.A."/>
            <person name="De Buck J."/>
        </authorList>
    </citation>
    <scope>NUCLEOTIDE SEQUENCE [LARGE SCALE GENOMIC DNA]</scope>
    <source>
        <strain evidence="8 9">SNUC 505</strain>
    </source>
</reference>
<evidence type="ECO:0000256" key="6">
    <source>
        <dbReference type="SAM" id="MobiDB-lite"/>
    </source>
</evidence>
<evidence type="ECO:0000256" key="4">
    <source>
        <dbReference type="ARBA" id="ARBA00022729"/>
    </source>
</evidence>
<dbReference type="NCBIfam" id="NF033510">
    <property type="entry name" value="Ca_tandemer"/>
    <property type="match status" value="10"/>
</dbReference>
<dbReference type="NCBIfam" id="TIGR01168">
    <property type="entry name" value="YSIRK_signal"/>
    <property type="match status" value="1"/>
</dbReference>
<proteinExistence type="predicted"/>
<feature type="region of interest" description="Disordered" evidence="6">
    <location>
        <begin position="1681"/>
        <end position="1719"/>
    </location>
</feature>
<dbReference type="InterPro" id="IPR013783">
    <property type="entry name" value="Ig-like_fold"/>
</dbReference>
<gene>
    <name evidence="8" type="ORF">BU653_01835</name>
</gene>
<comment type="caution">
    <text evidence="8">The sequence shown here is derived from an EMBL/GenBank/DDBJ whole genome shotgun (WGS) entry which is preliminary data.</text>
</comment>
<evidence type="ECO:0000256" key="1">
    <source>
        <dbReference type="ARBA" id="ARBA00004168"/>
    </source>
</evidence>
<dbReference type="NCBIfam" id="TIGR01167">
    <property type="entry name" value="LPXTG_anchor"/>
    <property type="match status" value="1"/>
</dbReference>
<keyword evidence="4" id="KW-0732">Signal</keyword>
<evidence type="ECO:0000313" key="9">
    <source>
        <dbReference type="Proteomes" id="UP000242704"/>
    </source>
</evidence>
<feature type="compositionally biased region" description="Basic and acidic residues" evidence="6">
    <location>
        <begin position="111"/>
        <end position="123"/>
    </location>
</feature>
<dbReference type="Pfam" id="PF08428">
    <property type="entry name" value="Rib"/>
    <property type="match status" value="2"/>
</dbReference>
<organism evidence="8 9">
    <name type="scientific">Staphylococcus chromogenes</name>
    <name type="common">Staphylococcus hyicus subsp. chromogenes</name>
    <dbReference type="NCBI Taxonomy" id="46126"/>
    <lineage>
        <taxon>Bacteria</taxon>
        <taxon>Bacillati</taxon>
        <taxon>Bacillota</taxon>
        <taxon>Bacilli</taxon>
        <taxon>Bacillales</taxon>
        <taxon>Staphylococcaceae</taxon>
        <taxon>Staphylococcus</taxon>
    </lineage>
</organism>
<sequence length="1831" mass="190444">MKKSNKRLDFLPNRQNKYSIRKFTVGTASILVGAILLFGAQNDAQAEETPADSASSTTETKALDVSPVEASTVEVAPTAPTETTEATSTEATTEPTTTETSTTETTTEEATAEKATSETKPADSTETPASTEEATTEPASAEPTTTESSTTEPATVEPATTEQPSKEATTSNEVTSEAPSTESAPVDSTQEAPSAPSTPATESPAVDAPAITSEATAVDYVANTTSLSSTEAETLVSDLNLDYNNLTPEELQAALIDGLVAQQNATATEATPLDRRQTSALSDIDSVTYGTTAFRAAVTPETALADNATYQPYAKQDPTNYRYGTVGDATEAIANKAELPADTQYTFKDNNVFQRVGNQLATVVATYADGTTDEVLAPIYVSYAYEKDGVSYSGVPYSAENNFTRTEEDVHIVPNLEDLSSTESRADNTIDFDLSAVFNLVRVNSGMETYIELDERIAQYVTSIDGNIASTAAGASPDRPFVWERVVNAKGELTNTWKMRSFNALAYSDGETSVFLGDQPSVSQVSSSTINLSDTVENIFANDPLLQNGDLAFRTYTLTKEGQIVNTTDRTNYFQVAQDEKDTLTEATALTERNWFTGSGAITRYEAQAGNNGGMVFDQYFTKSSNGTLNGYGAQPNRDWTYNFEIDPRLLPYIDDVEIHYLDENGVDWTASTELSDRFANESSLTKNQGWNNFEYRYNNGTSIESAYTTGTTWNDTRDGAPDKDAYTVPDVELQPGQGYMSLDAVMINVDSRQLNFRPGLIQPAKVRVVATLKDGVSINDVLGQNRDENFGFTGYLVNGKNEIIPNTAGTGYYQAMDVDGDGIVDEIDPSIETPDAPPQIADNFTPVGQPIETPVGVTPDPRDGITNLGELPPDATYNWEVVPNVDTPTTPGNPIQAAVIVTYVDGSQDRVEVPITVTDTPVATPPEAPVVTNPQPNDGTVTGTSNEPGGTVTVTFPNGDVVTGTVGEDGTWTVNVPPTETLEEGEVVTAVITDDNGNTSTPGNGTVTDTIAPDAPVVNNPQPNDGTVTGSGEPGGTVTVTFPNGDTATGTVGEDGTWTVDVPPTVTLTEGDVITATVEDDNGNVSTPGNGTVTDTIAPDAPVVNNPQPNDGTVTGTGEPGGTVTVTFPNGEVVTGTVDEDGTWTVDVPPTVTLTEGDIITATVEDDNGNVSTPGNGTVTDTIAPDAPVVNNPQPNDGTVTGTGEPGGTVTVTFPNGEVVTGTVDEDGTWTVDVPPTVTLTEGDIITATVEDDNGNVSTPGNGTVTDTIAPEAPVVNDPQPNDGTVTGTGEPGGTVTVTFPNGEVVTGTVEEDGTWTVDVPPTVTLTEGDVITATVEDDNGNVSTPGNGTVTDTIAPDAPVVNNPQPNDGTVTGTGEPGGTVTVTFPNGEVVTGTVDEDGTWTVDVPPTVTLTEGDIITATVEDDNGNVSTPGNGTVTDTIAPDAPVVNNPQPNDGTVTGTGEPGGTVTVTFPNGEVVTGTVDEDGTWTVDVPPTVTLTEGDVITATVEDDNGNVSTPGNGTVTDTIAPDAPVVNNPQPNDGTVTGTGEPGGTVTVTFPNGEVVTGTVEEDGTWTVDVPPTVTLTEGDVITATVEDDNGNVSTPGNGTVTDTIAPEPPVVDPIKPGDTVVTGEGEPGGTVTVTFPNGEVVTGTVDEDGTWTVDVPLTVTIKDGDTIVVTQTDKGGNESDSTTVVVTGDKDDSTTPPVDNSGNNDGNNDCPVVKPIQNNDTSVTGQTEPGAPVKVEFPGDTTVTTEADDEGQFTVSVPQHVALNDGDTVKVTGSEDKPATAKVGELPETGSTTNPTLFGGLIAALGSLFLFGRRRKEKEEQ</sequence>
<feature type="compositionally biased region" description="Low complexity" evidence="6">
    <location>
        <begin position="72"/>
        <end position="109"/>
    </location>
</feature>
<evidence type="ECO:0000313" key="8">
    <source>
        <dbReference type="EMBL" id="PTG16725.1"/>
    </source>
</evidence>